<dbReference type="PROSITE" id="PS50835">
    <property type="entry name" value="IG_LIKE"/>
    <property type="match status" value="1"/>
</dbReference>
<evidence type="ECO:0000259" key="7">
    <source>
        <dbReference type="PROSITE" id="PS50835"/>
    </source>
</evidence>
<feature type="region of interest" description="Disordered" evidence="4">
    <location>
        <begin position="839"/>
        <end position="871"/>
    </location>
</feature>
<dbReference type="Pfam" id="PF07679">
    <property type="entry name" value="I-set"/>
    <property type="match status" value="1"/>
</dbReference>
<dbReference type="InterPro" id="IPR036179">
    <property type="entry name" value="Ig-like_dom_sf"/>
</dbReference>
<reference evidence="8 9" key="1">
    <citation type="journal article" date="2024" name="BMC Genomics">
        <title>De novo assembly and annotation of Popillia japonica's genome with initial clues to its potential as an invasive pest.</title>
        <authorList>
            <person name="Cucini C."/>
            <person name="Boschi S."/>
            <person name="Funari R."/>
            <person name="Cardaioli E."/>
            <person name="Iannotti N."/>
            <person name="Marturano G."/>
            <person name="Paoli F."/>
            <person name="Bruttini M."/>
            <person name="Carapelli A."/>
            <person name="Frati F."/>
            <person name="Nardi F."/>
        </authorList>
    </citation>
    <scope>NUCLEOTIDE SEQUENCE [LARGE SCALE GENOMIC DNA]</scope>
    <source>
        <strain evidence="8">DMR45628</strain>
    </source>
</reference>
<feature type="compositionally biased region" description="Polar residues" evidence="4">
    <location>
        <begin position="1016"/>
        <end position="1041"/>
    </location>
</feature>
<dbReference type="AlphaFoldDB" id="A0AAW1IVA0"/>
<proteinExistence type="inferred from homology"/>
<dbReference type="Gene3D" id="2.60.40.10">
    <property type="entry name" value="Immunoglobulins"/>
    <property type="match status" value="1"/>
</dbReference>
<dbReference type="InterPro" id="IPR051725">
    <property type="entry name" value="SAM-SH3_domain_protein"/>
</dbReference>
<dbReference type="Pfam" id="PF07653">
    <property type="entry name" value="SH3_2"/>
    <property type="match status" value="1"/>
</dbReference>
<dbReference type="PROSITE" id="PS50002">
    <property type="entry name" value="SH3"/>
    <property type="match status" value="1"/>
</dbReference>
<gene>
    <name evidence="8" type="ORF">QE152_g33974</name>
</gene>
<dbReference type="Gene3D" id="2.30.30.40">
    <property type="entry name" value="SH3 Domains"/>
    <property type="match status" value="1"/>
</dbReference>
<evidence type="ECO:0000259" key="5">
    <source>
        <dbReference type="PROSITE" id="PS50002"/>
    </source>
</evidence>
<dbReference type="PROSITE" id="PS50105">
    <property type="entry name" value="SAM_DOMAIN"/>
    <property type="match status" value="1"/>
</dbReference>
<evidence type="ECO:0000256" key="3">
    <source>
        <dbReference type="PROSITE-ProRule" id="PRU00192"/>
    </source>
</evidence>
<dbReference type="InterPro" id="IPR013783">
    <property type="entry name" value="Ig-like_fold"/>
</dbReference>
<dbReference type="InterPro" id="IPR001452">
    <property type="entry name" value="SH3_domain"/>
</dbReference>
<dbReference type="SUPFAM" id="SSF47769">
    <property type="entry name" value="SAM/Pointed domain"/>
    <property type="match status" value="1"/>
</dbReference>
<evidence type="ECO:0000313" key="8">
    <source>
        <dbReference type="EMBL" id="KAK9693768.1"/>
    </source>
</evidence>
<dbReference type="InterPro" id="IPR001660">
    <property type="entry name" value="SAM"/>
</dbReference>
<dbReference type="PANTHER" id="PTHR12301">
    <property type="entry name" value="SAM-DOMAIN, SH3 AND NUCLEAR LOCALIZATION SIGNALS PROTEIN RELATED"/>
    <property type="match status" value="1"/>
</dbReference>
<dbReference type="Gene3D" id="1.10.150.50">
    <property type="entry name" value="Transcription Factor, Ets-1"/>
    <property type="match status" value="1"/>
</dbReference>
<feature type="region of interest" description="Disordered" evidence="4">
    <location>
        <begin position="990"/>
        <end position="1041"/>
    </location>
</feature>
<evidence type="ECO:0000313" key="9">
    <source>
        <dbReference type="Proteomes" id="UP001458880"/>
    </source>
</evidence>
<name>A0AAW1IVA0_POPJA</name>
<feature type="region of interest" description="Disordered" evidence="4">
    <location>
        <begin position="440"/>
        <end position="461"/>
    </location>
</feature>
<dbReference type="CDD" id="cd00096">
    <property type="entry name" value="Ig"/>
    <property type="match status" value="1"/>
</dbReference>
<feature type="domain" description="SAM" evidence="6">
    <location>
        <begin position="731"/>
        <end position="795"/>
    </location>
</feature>
<dbReference type="InterPro" id="IPR013761">
    <property type="entry name" value="SAM/pointed_sf"/>
</dbReference>
<dbReference type="PANTHER" id="PTHR12301:SF10">
    <property type="match status" value="1"/>
</dbReference>
<feature type="compositionally biased region" description="Low complexity" evidence="4">
    <location>
        <begin position="995"/>
        <end position="1005"/>
    </location>
</feature>
<sequence>MCAVPEKDMVEGCSSKVVCPLCTGNALEKDMPQLHQTYLGTRSQPATETGDRDRRRRHATGIILVQRNSVNPRSKTTTATGRTGGCVSRLPLKPLNMAFTAEEDEILIDMVAENPILYDLILESYKDAQKMQNVWKDMAGILKKSESWEASIKVDPATLPTFLTSSQVFKVTDKDTVTLPCEVANPGHYVLAWKKGIAVLSAGNVKVSPDPRINLVNGYSLEIKEVGPQDAGDYVCQIGTLEPREITHTVEIHVICMSNMIKEWPAQQPFPKELQNDRGQFSYWIGLPHILTETQNAQHKKIGSADFFFFVSKLKLQEALRQREKFTKEHEEILRDIKQGLLQLGKEGVRGPLSGVFLDDTYMYDEDARMLAPGAHGHDRGHWYDEPPYESDPEDFLMGSSPGPTATIQNGRVCFTLNLRQEPRGEGVISLRSAGDISLPRDTPTIPIPRGTPRRGLILPQAGYPPTIIPLRESGDYAGSDVQSVSSRLSTLSVDTSRSEAQETSQMVSPQYYTQLEGKMRYFRKTGGYTRSEDGLSPSQSSDYEDQDDFNNCSQQIATVHMRAFQSSDGRTAGVSTLVGKVRGLREDVQRKISRLKNEANVEQRCVEQAFPCSASSVESLPSGSGSSTQALVRAGSNHSSISAEEVDPSPTEMQIIGRARALVDYTPSPYDKEALKFKKGDIIDIISMSKSGQWKGICHGRRGIFKFINVELLSDRKNRKELTWHLSIKTKPASVEDLLQQINLQEHISVFVLNGYEDLELFKEIEPSDLDYLGIVNAEHRAKILTAVQLLHDLDSGSEGDIAGSSSEGDEHNRILMLESGETYSPFGRRQFPRDSGCYDASVKGPLQTQVSPQGESDDNNTNFDGTNNLDSVVEQCNNEILARVRQAQKNALNLREDVGYHPNIPNSISSEKLQRRAKDSYVSVHGQTTLTDPCRRNLINRMSGRKTNANLEDTCEADQKLNTVKYVVAANVDESNASNVLNRGGCFSEKSSDSGVSSSSLSSGNIKEQRATAPVQNATENSTITFPNCAKNSTSNTAN</sequence>
<evidence type="ECO:0000256" key="2">
    <source>
        <dbReference type="ARBA" id="ARBA00022443"/>
    </source>
</evidence>
<dbReference type="InterPro" id="IPR007110">
    <property type="entry name" value="Ig-like_dom"/>
</dbReference>
<feature type="compositionally biased region" description="Low complexity" evidence="4">
    <location>
        <begin position="440"/>
        <end position="458"/>
    </location>
</feature>
<dbReference type="EMBL" id="JASPKY010000531">
    <property type="protein sequence ID" value="KAK9693768.1"/>
    <property type="molecule type" value="Genomic_DNA"/>
</dbReference>
<comment type="caution">
    <text evidence="8">The sequence shown here is derived from an EMBL/GenBank/DDBJ whole genome shotgun (WGS) entry which is preliminary data.</text>
</comment>
<feature type="domain" description="Ig-like" evidence="7">
    <location>
        <begin position="160"/>
        <end position="247"/>
    </location>
</feature>
<protein>
    <submittedName>
        <fullName evidence="8">SAM domain (Sterile alpha motif)</fullName>
    </submittedName>
</protein>
<keyword evidence="2 3" id="KW-0728">SH3 domain</keyword>
<dbReference type="SMART" id="SM00326">
    <property type="entry name" value="SH3"/>
    <property type="match status" value="1"/>
</dbReference>
<dbReference type="SUPFAM" id="SSF48726">
    <property type="entry name" value="Immunoglobulin"/>
    <property type="match status" value="1"/>
</dbReference>
<dbReference type="InterPro" id="IPR036028">
    <property type="entry name" value="SH3-like_dom_sf"/>
</dbReference>
<accession>A0AAW1IVA0</accession>
<feature type="domain" description="SH3" evidence="5">
    <location>
        <begin position="655"/>
        <end position="716"/>
    </location>
</feature>
<dbReference type="SMART" id="SM00454">
    <property type="entry name" value="SAM"/>
    <property type="match status" value="1"/>
</dbReference>
<evidence type="ECO:0000259" key="6">
    <source>
        <dbReference type="PROSITE" id="PS50105"/>
    </source>
</evidence>
<dbReference type="SMART" id="SM00409">
    <property type="entry name" value="IG"/>
    <property type="match status" value="1"/>
</dbReference>
<dbReference type="Proteomes" id="UP001458880">
    <property type="component" value="Unassembled WGS sequence"/>
</dbReference>
<comment type="similarity">
    <text evidence="1">Belongs to the protein kinase superfamily. CAMK Ser/Thr protein kinase family.</text>
</comment>
<dbReference type="InterPro" id="IPR003599">
    <property type="entry name" value="Ig_sub"/>
</dbReference>
<evidence type="ECO:0000256" key="1">
    <source>
        <dbReference type="ARBA" id="ARBA00006692"/>
    </source>
</evidence>
<dbReference type="Pfam" id="PF00536">
    <property type="entry name" value="SAM_1"/>
    <property type="match status" value="1"/>
</dbReference>
<evidence type="ECO:0000256" key="4">
    <source>
        <dbReference type="SAM" id="MobiDB-lite"/>
    </source>
</evidence>
<dbReference type="SUPFAM" id="SSF50044">
    <property type="entry name" value="SH3-domain"/>
    <property type="match status" value="1"/>
</dbReference>
<keyword evidence="9" id="KW-1185">Reference proteome</keyword>
<dbReference type="InterPro" id="IPR013098">
    <property type="entry name" value="Ig_I-set"/>
</dbReference>
<organism evidence="8 9">
    <name type="scientific">Popillia japonica</name>
    <name type="common">Japanese beetle</name>
    <dbReference type="NCBI Taxonomy" id="7064"/>
    <lineage>
        <taxon>Eukaryota</taxon>
        <taxon>Metazoa</taxon>
        <taxon>Ecdysozoa</taxon>
        <taxon>Arthropoda</taxon>
        <taxon>Hexapoda</taxon>
        <taxon>Insecta</taxon>
        <taxon>Pterygota</taxon>
        <taxon>Neoptera</taxon>
        <taxon>Endopterygota</taxon>
        <taxon>Coleoptera</taxon>
        <taxon>Polyphaga</taxon>
        <taxon>Scarabaeiformia</taxon>
        <taxon>Scarabaeidae</taxon>
        <taxon>Rutelinae</taxon>
        <taxon>Popillia</taxon>
    </lineage>
</organism>
<feature type="compositionally biased region" description="Low complexity" evidence="4">
    <location>
        <begin position="861"/>
        <end position="871"/>
    </location>
</feature>